<dbReference type="RefSeq" id="WP_094377233.1">
    <property type="nucleotide sequence ID" value="NZ_NOKA02000007.1"/>
</dbReference>
<protein>
    <recommendedName>
        <fullName evidence="1">DUF6870 domain-containing protein</fullName>
    </recommendedName>
</protein>
<organism evidence="2 3">
    <name type="scientific">Lachnotalea glycerini</name>
    <dbReference type="NCBI Taxonomy" id="1763509"/>
    <lineage>
        <taxon>Bacteria</taxon>
        <taxon>Bacillati</taxon>
        <taxon>Bacillota</taxon>
        <taxon>Clostridia</taxon>
        <taxon>Lachnospirales</taxon>
        <taxon>Lachnospiraceae</taxon>
        <taxon>Lachnotalea</taxon>
    </lineage>
</organism>
<dbReference type="OrthoDB" id="9797040at2"/>
<dbReference type="Proteomes" id="UP000216411">
    <property type="component" value="Unassembled WGS sequence"/>
</dbReference>
<dbReference type="AlphaFoldDB" id="A0A371JH50"/>
<evidence type="ECO:0000313" key="2">
    <source>
        <dbReference type="EMBL" id="RDY32007.1"/>
    </source>
</evidence>
<dbReference type="Pfam" id="PF21757">
    <property type="entry name" value="DUF6870"/>
    <property type="match status" value="1"/>
</dbReference>
<evidence type="ECO:0000259" key="1">
    <source>
        <dbReference type="Pfam" id="PF21757"/>
    </source>
</evidence>
<comment type="caution">
    <text evidence="2">The sequence shown here is derived from an EMBL/GenBank/DDBJ whole genome shotgun (WGS) entry which is preliminary data.</text>
</comment>
<name>A0A371JH50_9FIRM</name>
<dbReference type="InterPro" id="IPR049222">
    <property type="entry name" value="DUF6870"/>
</dbReference>
<keyword evidence="3" id="KW-1185">Reference proteome</keyword>
<feature type="domain" description="DUF6870" evidence="1">
    <location>
        <begin position="13"/>
        <end position="83"/>
    </location>
</feature>
<evidence type="ECO:0000313" key="3">
    <source>
        <dbReference type="Proteomes" id="UP000216411"/>
    </source>
</evidence>
<sequence length="86" mass="10075">MSDLLVEEKIEAMKNVDIRTVDKSTLVDIRDVSIDENLPVEERIRQLVEGLRNPYCFLVGDVAVKVEYEDTEVTFEQRFERIMINN</sequence>
<gene>
    <name evidence="2" type="ORF">CG710_006825</name>
</gene>
<accession>A0A371JH50</accession>
<proteinExistence type="predicted"/>
<reference evidence="2 3" key="1">
    <citation type="journal article" date="2017" name="Genome Announc.">
        <title>Draft Genome Sequence of a Sporulating and Motile Strain of Lachnotalea glycerini Isolated from Water in Quebec City, Canada.</title>
        <authorList>
            <person name="Maheux A.F."/>
            <person name="Boudreau D.K."/>
            <person name="Berube E."/>
            <person name="Boissinot M."/>
            <person name="Raymond F."/>
            <person name="Brodeur S."/>
            <person name="Corbeil J."/>
            <person name="Isabel S."/>
            <person name="Omar R.F."/>
            <person name="Bergeron M.G."/>
        </authorList>
    </citation>
    <scope>NUCLEOTIDE SEQUENCE [LARGE SCALE GENOMIC DNA]</scope>
    <source>
        <strain evidence="2 3">CCRI-19302</strain>
    </source>
</reference>
<dbReference type="EMBL" id="NOKA02000007">
    <property type="protein sequence ID" value="RDY32007.1"/>
    <property type="molecule type" value="Genomic_DNA"/>
</dbReference>